<comment type="caution">
    <text evidence="3">The sequence shown here is derived from an EMBL/GenBank/DDBJ whole genome shotgun (WGS) entry which is preliminary data.</text>
</comment>
<dbReference type="Gene3D" id="3.30.70.330">
    <property type="match status" value="1"/>
</dbReference>
<dbReference type="InterPro" id="IPR048443">
    <property type="entry name" value="RqcP2_N"/>
</dbReference>
<gene>
    <name evidence="3" type="ORF">ACFSFY_12965</name>
</gene>
<dbReference type="SMART" id="SM00363">
    <property type="entry name" value="S4"/>
    <property type="match status" value="1"/>
</dbReference>
<dbReference type="Proteomes" id="UP001597218">
    <property type="component" value="Unassembled WGS sequence"/>
</dbReference>
<keyword evidence="1" id="KW-0694">RNA-binding</keyword>
<dbReference type="Pfam" id="PF17774">
    <property type="entry name" value="YlmH_RBD"/>
    <property type="match status" value="1"/>
</dbReference>
<proteinExistence type="predicted"/>
<evidence type="ECO:0000259" key="2">
    <source>
        <dbReference type="SMART" id="SM00363"/>
    </source>
</evidence>
<dbReference type="SUPFAM" id="SSF55174">
    <property type="entry name" value="Alpha-L RNA-binding motif"/>
    <property type="match status" value="1"/>
</dbReference>
<reference evidence="4" key="1">
    <citation type="journal article" date="2019" name="Int. J. Syst. Evol. Microbiol.">
        <title>The Global Catalogue of Microorganisms (GCM) 10K type strain sequencing project: providing services to taxonomists for standard genome sequencing and annotation.</title>
        <authorList>
            <consortium name="The Broad Institute Genomics Platform"/>
            <consortium name="The Broad Institute Genome Sequencing Center for Infectious Disease"/>
            <person name="Wu L."/>
            <person name="Ma J."/>
        </authorList>
    </citation>
    <scope>NUCLEOTIDE SEQUENCE [LARGE SCALE GENOMIC DNA]</scope>
    <source>
        <strain evidence="4">CGMCC 4.7177</strain>
    </source>
</reference>
<accession>A0ABW4SJY7</accession>
<dbReference type="RefSeq" id="WP_381538660.1">
    <property type="nucleotide sequence ID" value="NZ_JBHUGI010000032.1"/>
</dbReference>
<dbReference type="Pfam" id="PF21278">
    <property type="entry name" value="YlmH_1st"/>
    <property type="match status" value="1"/>
</dbReference>
<evidence type="ECO:0000313" key="3">
    <source>
        <dbReference type="EMBL" id="MFD1928946.1"/>
    </source>
</evidence>
<dbReference type="Gene3D" id="3.30.1370.160">
    <property type="match status" value="1"/>
</dbReference>
<organism evidence="3 4">
    <name type="scientific">Sporosarcina siberiensis</name>
    <dbReference type="NCBI Taxonomy" id="1365606"/>
    <lineage>
        <taxon>Bacteria</taxon>
        <taxon>Bacillati</taxon>
        <taxon>Bacillota</taxon>
        <taxon>Bacilli</taxon>
        <taxon>Bacillales</taxon>
        <taxon>Caryophanaceae</taxon>
        <taxon>Sporosarcina</taxon>
    </lineage>
</organism>
<keyword evidence="4" id="KW-1185">Reference proteome</keyword>
<dbReference type="InterPro" id="IPR012677">
    <property type="entry name" value="Nucleotide-bd_a/b_plait_sf"/>
</dbReference>
<protein>
    <submittedName>
        <fullName evidence="3">RNA-binding protein</fullName>
    </submittedName>
</protein>
<sequence length="258" mass="29519">METILQHFRKDEQPFIESAIGWIREVEDTYSPKLTGFLDPRQQFIVESLVRGSGLLFEMNGEFPEAERVRVLIYPDYYVPESSDYNISVFKVKYASKFLQLGHKDVLGSMMSLGIDRTKFGDIRIAEDEVQFAVADELKDYMIANFTSIGKAKVTVDELTSSDELIASHDTWEESFYVSSSMRLDTIVSVVLNIPRQKAAALVHGDKVKLNWVVRNQPAFELFEFDMLSIRGFGRFKIIAIEGITRKENIRLIIGKLV</sequence>
<dbReference type="PROSITE" id="PS50889">
    <property type="entry name" value="S4"/>
    <property type="match status" value="1"/>
</dbReference>
<evidence type="ECO:0000256" key="1">
    <source>
        <dbReference type="PROSITE-ProRule" id="PRU00182"/>
    </source>
</evidence>
<dbReference type="InterPro" id="IPR002942">
    <property type="entry name" value="S4_RNA-bd"/>
</dbReference>
<dbReference type="InterPro" id="IPR040591">
    <property type="entry name" value="RqcP2_RBD"/>
</dbReference>
<dbReference type="EMBL" id="JBHUGI010000032">
    <property type="protein sequence ID" value="MFD1928946.1"/>
    <property type="molecule type" value="Genomic_DNA"/>
</dbReference>
<evidence type="ECO:0000313" key="4">
    <source>
        <dbReference type="Proteomes" id="UP001597218"/>
    </source>
</evidence>
<name>A0ABW4SJY7_9BACL</name>
<feature type="domain" description="RNA-binding S4" evidence="2">
    <location>
        <begin position="182"/>
        <end position="239"/>
    </location>
</feature>